<dbReference type="OrthoDB" id="9768793at2"/>
<dbReference type="Gene3D" id="3.20.20.100">
    <property type="entry name" value="NADP-dependent oxidoreductase domain"/>
    <property type="match status" value="1"/>
</dbReference>
<evidence type="ECO:0000259" key="2">
    <source>
        <dbReference type="Pfam" id="PF00248"/>
    </source>
</evidence>
<dbReference type="PRINTS" id="PR00069">
    <property type="entry name" value="ALDKETRDTASE"/>
</dbReference>
<accession>A0A3E0VDN4</accession>
<dbReference type="InterPro" id="IPR023210">
    <property type="entry name" value="NADP_OxRdtase_dom"/>
</dbReference>
<dbReference type="EMBL" id="NBXA01000033">
    <property type="protein sequence ID" value="RFA06987.1"/>
    <property type="molecule type" value="Genomic_DNA"/>
</dbReference>
<dbReference type="InterPro" id="IPR018170">
    <property type="entry name" value="Aldo/ket_reductase_CS"/>
</dbReference>
<dbReference type="PROSITE" id="PS00062">
    <property type="entry name" value="ALDOKETO_REDUCTASE_2"/>
    <property type="match status" value="1"/>
</dbReference>
<feature type="domain" description="NADP-dependent oxidoreductase" evidence="2">
    <location>
        <begin position="16"/>
        <end position="317"/>
    </location>
</feature>
<dbReference type="PANTHER" id="PTHR43364:SF18">
    <property type="entry name" value="OXIDOREDUCTASE"/>
    <property type="match status" value="1"/>
</dbReference>
<dbReference type="CDD" id="cd19091">
    <property type="entry name" value="AKR_PsAKR"/>
    <property type="match status" value="1"/>
</dbReference>
<comment type="caution">
    <text evidence="3">The sequence shown here is derived from an EMBL/GenBank/DDBJ whole genome shotgun (WGS) entry which is preliminary data.</text>
</comment>
<evidence type="ECO:0000256" key="1">
    <source>
        <dbReference type="ARBA" id="ARBA00023002"/>
    </source>
</evidence>
<dbReference type="Pfam" id="PF00248">
    <property type="entry name" value="Aldo_ket_red"/>
    <property type="match status" value="1"/>
</dbReference>
<reference evidence="3 4" key="1">
    <citation type="submission" date="2017-04" db="EMBL/GenBank/DDBJ databases">
        <title>Comparative genome analysis of Subtercola boreus.</title>
        <authorList>
            <person name="Cho Y.-J."/>
            <person name="Cho A."/>
            <person name="Kim O.-S."/>
            <person name="Lee J.-I."/>
        </authorList>
    </citation>
    <scope>NUCLEOTIDE SEQUENCE [LARGE SCALE GENOMIC DNA]</scope>
    <source>
        <strain evidence="3 4">P27444</strain>
    </source>
</reference>
<gene>
    <name evidence="3" type="ORF">B7R21_17330</name>
</gene>
<dbReference type="PANTHER" id="PTHR43364">
    <property type="entry name" value="NADH-SPECIFIC METHYLGLYOXAL REDUCTASE-RELATED"/>
    <property type="match status" value="1"/>
</dbReference>
<keyword evidence="1" id="KW-0560">Oxidoreductase</keyword>
<dbReference type="AlphaFoldDB" id="A0A3E0VDN4"/>
<evidence type="ECO:0000313" key="3">
    <source>
        <dbReference type="EMBL" id="RFA06987.1"/>
    </source>
</evidence>
<organism evidence="3 4">
    <name type="scientific">Subtercola boreus</name>
    <dbReference type="NCBI Taxonomy" id="120213"/>
    <lineage>
        <taxon>Bacteria</taxon>
        <taxon>Bacillati</taxon>
        <taxon>Actinomycetota</taxon>
        <taxon>Actinomycetes</taxon>
        <taxon>Micrococcales</taxon>
        <taxon>Microbacteriaceae</taxon>
        <taxon>Subtercola</taxon>
    </lineage>
</organism>
<dbReference type="SUPFAM" id="SSF51430">
    <property type="entry name" value="NAD(P)-linked oxidoreductase"/>
    <property type="match status" value="1"/>
</dbReference>
<proteinExistence type="predicted"/>
<evidence type="ECO:0000313" key="4">
    <source>
        <dbReference type="Proteomes" id="UP000256709"/>
    </source>
</evidence>
<dbReference type="FunFam" id="3.20.20.100:FF:000004">
    <property type="entry name" value="Oxidoreductase, aldo/keto reductase"/>
    <property type="match status" value="1"/>
</dbReference>
<dbReference type="GO" id="GO:0016491">
    <property type="term" value="F:oxidoreductase activity"/>
    <property type="evidence" value="ECO:0007669"/>
    <property type="project" value="UniProtKB-KW"/>
</dbReference>
<dbReference type="GO" id="GO:0005829">
    <property type="term" value="C:cytosol"/>
    <property type="evidence" value="ECO:0007669"/>
    <property type="project" value="UniProtKB-ARBA"/>
</dbReference>
<protein>
    <submittedName>
        <fullName evidence="3">Aldo/keto reductase</fullName>
    </submittedName>
</protein>
<sequence length="350" mass="38311">MRYRALGRSGLLVSTMTFGTMTFGAQGAFLETGSTDLEKAREQVLRCIDAGVNMFDTANMYSLGNAETVLGQALGDRRDDVLIATKVRLPMSEGVNDAGLSRRHIIAACEASLRRLGTDYIDLYQMHEWDGLTPVEETLDALDKLVSSGKVRYIGVSNFAGWHIMKYLAVAGTNHLPRIVSQQIYYSLQAREAEYELLPIAEDQGLGVLVYSPLAGGLLSGKYRSAGVAPKGSRHLGNWSEPPVRNTDQLYNIVELLIELSSERGITPSQLALAYTLSKPTITSVVIGARTTEQLTANLLASEVELSTHEISVLDDASRLPLIYPYWHQAAKADGRFSAADLVLLRQFIA</sequence>
<dbReference type="Proteomes" id="UP000256709">
    <property type="component" value="Unassembled WGS sequence"/>
</dbReference>
<name>A0A3E0VDN4_9MICO</name>
<dbReference type="InterPro" id="IPR036812">
    <property type="entry name" value="NAD(P)_OxRdtase_dom_sf"/>
</dbReference>
<dbReference type="InterPro" id="IPR020471">
    <property type="entry name" value="AKR"/>
</dbReference>
<dbReference type="InterPro" id="IPR050523">
    <property type="entry name" value="AKR_Detox_Biosynth"/>
</dbReference>